<evidence type="ECO:0000256" key="2">
    <source>
        <dbReference type="SAM" id="Phobius"/>
    </source>
</evidence>
<name>A0A6F8XQD4_9ACTN</name>
<dbReference type="RefSeq" id="WP_173036150.1">
    <property type="nucleotide sequence ID" value="NZ_AP022870.1"/>
</dbReference>
<evidence type="ECO:0000256" key="1">
    <source>
        <dbReference type="SAM" id="MobiDB-lite"/>
    </source>
</evidence>
<keyword evidence="2" id="KW-0812">Transmembrane</keyword>
<evidence type="ECO:0000313" key="3">
    <source>
        <dbReference type="EMBL" id="BCB76044.1"/>
    </source>
</evidence>
<feature type="region of interest" description="Disordered" evidence="1">
    <location>
        <begin position="1"/>
        <end position="25"/>
    </location>
</feature>
<keyword evidence="2" id="KW-1133">Transmembrane helix</keyword>
<gene>
    <name evidence="3" type="ORF">Pflav_024540</name>
</gene>
<dbReference type="EMBL" id="AP022870">
    <property type="protein sequence ID" value="BCB76044.1"/>
    <property type="molecule type" value="Genomic_DNA"/>
</dbReference>
<protein>
    <submittedName>
        <fullName evidence="3">Uncharacterized protein</fullName>
    </submittedName>
</protein>
<keyword evidence="4" id="KW-1185">Reference proteome</keyword>
<feature type="compositionally biased region" description="Low complexity" evidence="1">
    <location>
        <begin position="1"/>
        <end position="11"/>
    </location>
</feature>
<evidence type="ECO:0000313" key="4">
    <source>
        <dbReference type="Proteomes" id="UP000502508"/>
    </source>
</evidence>
<feature type="transmembrane region" description="Helical" evidence="2">
    <location>
        <begin position="32"/>
        <end position="57"/>
    </location>
</feature>
<sequence length="278" mass="29536">MATTSPESAPAGDEEEPAPATPPRRRGIDQNLLIAILSVISSLLGAVVGGLVTAYVAGTSVTAQRDTTRIQAEADRAIQLREARGRVYEAFLNAVADANATLADVHACTAENSANWEFVAFSPGPDEQTMYLRVSTPVLAAAQHAACRPGAAAYAEARHQAEKAFNAVYQWGTRETVSAAQRLTLLLPRVECPSFGENARRCVHGLIVASWMHDSLYPSVDPWPANVFAVDTDEVLALGMAVGGRLRSDHGELYALALTRFQQAGCKDLASGAEADSC</sequence>
<organism evidence="3 4">
    <name type="scientific">Phytohabitans flavus</name>
    <dbReference type="NCBI Taxonomy" id="1076124"/>
    <lineage>
        <taxon>Bacteria</taxon>
        <taxon>Bacillati</taxon>
        <taxon>Actinomycetota</taxon>
        <taxon>Actinomycetes</taxon>
        <taxon>Micromonosporales</taxon>
        <taxon>Micromonosporaceae</taxon>
    </lineage>
</organism>
<dbReference type="AlphaFoldDB" id="A0A6F8XQD4"/>
<reference evidence="3 4" key="2">
    <citation type="submission" date="2020-03" db="EMBL/GenBank/DDBJ databases">
        <authorList>
            <person name="Ichikawa N."/>
            <person name="Kimura A."/>
            <person name="Kitahashi Y."/>
            <person name="Uohara A."/>
        </authorList>
    </citation>
    <scope>NUCLEOTIDE SEQUENCE [LARGE SCALE GENOMIC DNA]</scope>
    <source>
        <strain evidence="3 4">NBRC 107702</strain>
    </source>
</reference>
<dbReference type="KEGG" id="pfla:Pflav_024540"/>
<dbReference type="Proteomes" id="UP000502508">
    <property type="component" value="Chromosome"/>
</dbReference>
<keyword evidence="2" id="KW-0472">Membrane</keyword>
<proteinExistence type="predicted"/>
<accession>A0A6F8XQD4</accession>
<reference evidence="3 4" key="1">
    <citation type="submission" date="2020-03" db="EMBL/GenBank/DDBJ databases">
        <title>Whole genome shotgun sequence of Phytohabitans flavus NBRC 107702.</title>
        <authorList>
            <person name="Komaki H."/>
            <person name="Tamura T."/>
        </authorList>
    </citation>
    <scope>NUCLEOTIDE SEQUENCE [LARGE SCALE GENOMIC DNA]</scope>
    <source>
        <strain evidence="3 4">NBRC 107702</strain>
    </source>
</reference>